<evidence type="ECO:0000313" key="8">
    <source>
        <dbReference type="EMBL" id="AWB96438.1"/>
    </source>
</evidence>
<evidence type="ECO:0000313" key="9">
    <source>
        <dbReference type="Proteomes" id="UP000244729"/>
    </source>
</evidence>
<organism evidence="8 9">
    <name type="scientific">Agromyces badenianii</name>
    <dbReference type="NCBI Taxonomy" id="2080742"/>
    <lineage>
        <taxon>Bacteria</taxon>
        <taxon>Bacillati</taxon>
        <taxon>Actinomycetota</taxon>
        <taxon>Actinomycetes</taxon>
        <taxon>Micrococcales</taxon>
        <taxon>Microbacteriaceae</taxon>
        <taxon>Agromyces</taxon>
    </lineage>
</organism>
<feature type="transmembrane region" description="Helical" evidence="7">
    <location>
        <begin position="142"/>
        <end position="165"/>
    </location>
</feature>
<evidence type="ECO:0000256" key="7">
    <source>
        <dbReference type="SAM" id="Phobius"/>
    </source>
</evidence>
<reference evidence="8 9" key="1">
    <citation type="submission" date="2018-04" db="EMBL/GenBank/DDBJ databases">
        <authorList>
            <person name="Li J."/>
        </authorList>
    </citation>
    <scope>NUCLEOTIDE SEQUENCE [LARGE SCALE GENOMIC DNA]</scope>
    <source>
        <strain evidence="9">30A</strain>
    </source>
</reference>
<keyword evidence="2" id="KW-1003">Cell membrane</keyword>
<sequence length="387" mass="40919">MGGGMPEHDSPGLGRRNDDPGRGDARDGSSGNGSDGNGSGARDSSGNDSPVQLSRDDWRVILTRTVHEYRINQVHDIAAALTFYGLLAVFPALLAALALLGIFGSAEAVMADVMSVVEELGGASVVDALSEPIDQLLNASHAGLAFVTGLVGTLWAASGFVGAFGRGMNRIYEVEEGRPFWKMRPAMLAVSAVLVVLGAIAAVGLAVTGPVAEAAASVLGLDDGVAFWWDLGKIPVLAAIGILVMAMLYWAGPNVRRRNLRWFSVGAVGALLAWIITTALFAVYVFGVGNYQRVYGVLGGVIAFLLWVWLSNLAMLFGAVLDTEVERARQLRAGVAAEERVQLPLRDARLISINRAQRRRDVRASAAMRPDAVVDAVTPPAGRRPHG</sequence>
<proteinExistence type="predicted"/>
<protein>
    <submittedName>
        <fullName evidence="8">Ribonuclease BN</fullName>
    </submittedName>
</protein>
<keyword evidence="4 7" id="KW-1133">Transmembrane helix</keyword>
<feature type="transmembrane region" description="Helical" evidence="7">
    <location>
        <begin position="262"/>
        <end position="286"/>
    </location>
</feature>
<evidence type="ECO:0000256" key="4">
    <source>
        <dbReference type="ARBA" id="ARBA00022989"/>
    </source>
</evidence>
<dbReference type="InterPro" id="IPR017039">
    <property type="entry name" value="Virul_fac_BrkB"/>
</dbReference>
<dbReference type="KEGG" id="agm:DCE93_12915"/>
<evidence type="ECO:0000256" key="2">
    <source>
        <dbReference type="ARBA" id="ARBA00022475"/>
    </source>
</evidence>
<feature type="transmembrane region" description="Helical" evidence="7">
    <location>
        <begin position="77"/>
        <end position="103"/>
    </location>
</feature>
<accession>A0A2S0WYP2</accession>
<evidence type="ECO:0000256" key="6">
    <source>
        <dbReference type="SAM" id="MobiDB-lite"/>
    </source>
</evidence>
<keyword evidence="3 7" id="KW-0812">Transmembrane</keyword>
<dbReference type="PANTHER" id="PTHR30213:SF0">
    <property type="entry name" value="UPF0761 MEMBRANE PROTEIN YIHY"/>
    <property type="match status" value="1"/>
</dbReference>
<feature type="transmembrane region" description="Helical" evidence="7">
    <location>
        <begin position="227"/>
        <end position="250"/>
    </location>
</feature>
<keyword evidence="5 7" id="KW-0472">Membrane</keyword>
<dbReference type="EMBL" id="CP028913">
    <property type="protein sequence ID" value="AWB96438.1"/>
    <property type="molecule type" value="Genomic_DNA"/>
</dbReference>
<feature type="region of interest" description="Disordered" evidence="6">
    <location>
        <begin position="1"/>
        <end position="52"/>
    </location>
</feature>
<dbReference type="PANTHER" id="PTHR30213">
    <property type="entry name" value="INNER MEMBRANE PROTEIN YHJD"/>
    <property type="match status" value="1"/>
</dbReference>
<dbReference type="OrthoDB" id="9781030at2"/>
<comment type="subcellular location">
    <subcellularLocation>
        <location evidence="1">Cell membrane</location>
        <topology evidence="1">Multi-pass membrane protein</topology>
    </subcellularLocation>
</comment>
<gene>
    <name evidence="8" type="ORF">DCE93_12915</name>
</gene>
<name>A0A2S0WYP2_9MICO</name>
<dbReference type="NCBIfam" id="TIGR00765">
    <property type="entry name" value="yihY_not_rbn"/>
    <property type="match status" value="1"/>
</dbReference>
<feature type="transmembrane region" description="Helical" evidence="7">
    <location>
        <begin position="186"/>
        <end position="207"/>
    </location>
</feature>
<keyword evidence="9" id="KW-1185">Reference proteome</keyword>
<dbReference type="AlphaFoldDB" id="A0A2S0WYP2"/>
<evidence type="ECO:0000256" key="1">
    <source>
        <dbReference type="ARBA" id="ARBA00004651"/>
    </source>
</evidence>
<evidence type="ECO:0000256" key="5">
    <source>
        <dbReference type="ARBA" id="ARBA00023136"/>
    </source>
</evidence>
<feature type="compositionally biased region" description="Basic and acidic residues" evidence="6">
    <location>
        <begin position="1"/>
        <end position="27"/>
    </location>
</feature>
<feature type="transmembrane region" description="Helical" evidence="7">
    <location>
        <begin position="298"/>
        <end position="321"/>
    </location>
</feature>
<feature type="compositionally biased region" description="Low complexity" evidence="6">
    <location>
        <begin position="40"/>
        <end position="49"/>
    </location>
</feature>
<evidence type="ECO:0000256" key="3">
    <source>
        <dbReference type="ARBA" id="ARBA00022692"/>
    </source>
</evidence>
<dbReference type="Proteomes" id="UP000244729">
    <property type="component" value="Chromosome"/>
</dbReference>
<dbReference type="Pfam" id="PF03631">
    <property type="entry name" value="Virul_fac_BrkB"/>
    <property type="match status" value="1"/>
</dbReference>
<dbReference type="GO" id="GO:0005886">
    <property type="term" value="C:plasma membrane"/>
    <property type="evidence" value="ECO:0007669"/>
    <property type="project" value="UniProtKB-SubCell"/>
</dbReference>
<feature type="compositionally biased region" description="Gly residues" evidence="6">
    <location>
        <begin position="30"/>
        <end position="39"/>
    </location>
</feature>